<keyword evidence="1" id="KW-0472">Membrane</keyword>
<keyword evidence="1" id="KW-0812">Transmembrane</keyword>
<name>A0AB39VSQ0_9GAMM</name>
<protein>
    <submittedName>
        <fullName evidence="2">Uncharacterized protein</fullName>
    </submittedName>
</protein>
<proteinExistence type="predicted"/>
<organism evidence="2">
    <name type="scientific">Rouxiella sp. WC2420</name>
    <dbReference type="NCBI Taxonomy" id="3234145"/>
    <lineage>
        <taxon>Bacteria</taxon>
        <taxon>Pseudomonadati</taxon>
        <taxon>Pseudomonadota</taxon>
        <taxon>Gammaproteobacteria</taxon>
        <taxon>Enterobacterales</taxon>
        <taxon>Yersiniaceae</taxon>
        <taxon>Rouxiella</taxon>
    </lineage>
</organism>
<dbReference type="RefSeq" id="WP_369789945.1">
    <property type="nucleotide sequence ID" value="NZ_CP165628.1"/>
</dbReference>
<keyword evidence="1" id="KW-1133">Transmembrane helix</keyword>
<reference evidence="2" key="1">
    <citation type="submission" date="2024-07" db="EMBL/GenBank/DDBJ databases">
        <authorList>
            <person name="Biller S.J."/>
        </authorList>
    </citation>
    <scope>NUCLEOTIDE SEQUENCE</scope>
    <source>
        <strain evidence="2">WC2420</strain>
    </source>
</reference>
<gene>
    <name evidence="2" type="ORF">AB3G37_05385</name>
</gene>
<dbReference type="EMBL" id="CP165628">
    <property type="protein sequence ID" value="XDU73535.1"/>
    <property type="molecule type" value="Genomic_DNA"/>
</dbReference>
<accession>A0AB39VSQ0</accession>
<sequence>MAQVAKNQVTGGRLLPYLCSEVRMLKLVIYSSLAVLLANLVIDLPFVLESSGF</sequence>
<evidence type="ECO:0000313" key="2">
    <source>
        <dbReference type="EMBL" id="XDU73535.1"/>
    </source>
</evidence>
<evidence type="ECO:0000256" key="1">
    <source>
        <dbReference type="SAM" id="Phobius"/>
    </source>
</evidence>
<dbReference type="AlphaFoldDB" id="A0AB39VSQ0"/>
<feature type="transmembrane region" description="Helical" evidence="1">
    <location>
        <begin position="27"/>
        <end position="48"/>
    </location>
</feature>